<proteinExistence type="predicted"/>
<dbReference type="Proteomes" id="UP001516400">
    <property type="component" value="Unassembled WGS sequence"/>
</dbReference>
<dbReference type="EMBL" id="JABFTP020000001">
    <property type="protein sequence ID" value="KAL3265514.1"/>
    <property type="molecule type" value="Genomic_DNA"/>
</dbReference>
<keyword evidence="2" id="KW-1185">Reference proteome</keyword>
<comment type="caution">
    <text evidence="1">The sequence shown here is derived from an EMBL/GenBank/DDBJ whole genome shotgun (WGS) entry which is preliminary data.</text>
</comment>
<protein>
    <submittedName>
        <fullName evidence="1">Uncharacterized protein</fullName>
    </submittedName>
</protein>
<dbReference type="AlphaFoldDB" id="A0ABD2MGT9"/>
<gene>
    <name evidence="1" type="ORF">HHI36_009718</name>
</gene>
<name>A0ABD2MGT9_9CUCU</name>
<evidence type="ECO:0000313" key="1">
    <source>
        <dbReference type="EMBL" id="KAL3265514.1"/>
    </source>
</evidence>
<sequence length="142" mass="16616">MIAKVTGKTEKPHLICTLKLRRMLVTLVKKGLRKRDSQMEQNEGDISSDEETADNFFSAIRKREKMRSSDEEELLLLLVLAQSTCTRQFWVHPINQEREQLGEYHSLMKTDFLHIFEARICGAVCSNETHDLTDHYELEMPY</sequence>
<reference evidence="1 2" key="1">
    <citation type="journal article" date="2021" name="BMC Biol.">
        <title>Horizontally acquired antibacterial genes associated with adaptive radiation of ladybird beetles.</title>
        <authorList>
            <person name="Li H.S."/>
            <person name="Tang X.F."/>
            <person name="Huang Y.H."/>
            <person name="Xu Z.Y."/>
            <person name="Chen M.L."/>
            <person name="Du X.Y."/>
            <person name="Qiu B.Y."/>
            <person name="Chen P.T."/>
            <person name="Zhang W."/>
            <person name="Slipinski A."/>
            <person name="Escalona H.E."/>
            <person name="Waterhouse R.M."/>
            <person name="Zwick A."/>
            <person name="Pang H."/>
        </authorList>
    </citation>
    <scope>NUCLEOTIDE SEQUENCE [LARGE SCALE GENOMIC DNA]</scope>
    <source>
        <strain evidence="1">SYSU2018</strain>
    </source>
</reference>
<organism evidence="1 2">
    <name type="scientific">Cryptolaemus montrouzieri</name>
    <dbReference type="NCBI Taxonomy" id="559131"/>
    <lineage>
        <taxon>Eukaryota</taxon>
        <taxon>Metazoa</taxon>
        <taxon>Ecdysozoa</taxon>
        <taxon>Arthropoda</taxon>
        <taxon>Hexapoda</taxon>
        <taxon>Insecta</taxon>
        <taxon>Pterygota</taxon>
        <taxon>Neoptera</taxon>
        <taxon>Endopterygota</taxon>
        <taxon>Coleoptera</taxon>
        <taxon>Polyphaga</taxon>
        <taxon>Cucujiformia</taxon>
        <taxon>Coccinelloidea</taxon>
        <taxon>Coccinellidae</taxon>
        <taxon>Scymninae</taxon>
        <taxon>Scymnini</taxon>
        <taxon>Cryptolaemus</taxon>
    </lineage>
</organism>
<accession>A0ABD2MGT9</accession>
<evidence type="ECO:0000313" key="2">
    <source>
        <dbReference type="Proteomes" id="UP001516400"/>
    </source>
</evidence>